<dbReference type="AlphaFoldDB" id="A0A510HEF3"/>
<evidence type="ECO:0000313" key="2">
    <source>
        <dbReference type="EMBL" id="BBL78321.1"/>
    </source>
</evidence>
<reference evidence="2" key="1">
    <citation type="journal article" date="2019" name="Microbiol. Resour. Announc.">
        <title>Complete Genome Sequence of Rubrobacter xylanophilus Strain AA3-22, Isolated from Arima Onsen in Japan.</title>
        <authorList>
            <person name="Tomariguchi N."/>
            <person name="Miyazaki K."/>
        </authorList>
    </citation>
    <scope>NUCLEOTIDE SEQUENCE [LARGE SCALE GENOMIC DNA]</scope>
    <source>
        <strain evidence="2">AA3-22</strain>
    </source>
</reference>
<dbReference type="RefSeq" id="WP_172620588.1">
    <property type="nucleotide sequence ID" value="NZ_AP019791.1"/>
</dbReference>
<dbReference type="InterPro" id="IPR000182">
    <property type="entry name" value="GNAT_dom"/>
</dbReference>
<dbReference type="Proteomes" id="UP000318065">
    <property type="component" value="Chromosome"/>
</dbReference>
<dbReference type="Gene3D" id="3.40.630.30">
    <property type="match status" value="1"/>
</dbReference>
<organism evidence="2 3">
    <name type="scientific">Rubrobacter xylanophilus</name>
    <dbReference type="NCBI Taxonomy" id="49319"/>
    <lineage>
        <taxon>Bacteria</taxon>
        <taxon>Bacillati</taxon>
        <taxon>Actinomycetota</taxon>
        <taxon>Rubrobacteria</taxon>
        <taxon>Rubrobacterales</taxon>
        <taxon>Rubrobacteraceae</taxon>
        <taxon>Rubrobacter</taxon>
    </lineage>
</organism>
<proteinExistence type="predicted"/>
<feature type="domain" description="N-acetyltransferase" evidence="1">
    <location>
        <begin position="11"/>
        <end position="164"/>
    </location>
</feature>
<keyword evidence="3" id="KW-1185">Reference proteome</keyword>
<dbReference type="GO" id="GO:0016747">
    <property type="term" value="F:acyltransferase activity, transferring groups other than amino-acyl groups"/>
    <property type="evidence" value="ECO:0007669"/>
    <property type="project" value="InterPro"/>
</dbReference>
<dbReference type="EMBL" id="AP019791">
    <property type="protein sequence ID" value="BBL78321.1"/>
    <property type="molecule type" value="Genomic_DNA"/>
</dbReference>
<dbReference type="InterPro" id="IPR016181">
    <property type="entry name" value="Acyl_CoA_acyltransferase"/>
</dbReference>
<evidence type="ECO:0000313" key="3">
    <source>
        <dbReference type="Proteomes" id="UP000318065"/>
    </source>
</evidence>
<accession>A0A510HEF3</accession>
<evidence type="ECO:0000259" key="1">
    <source>
        <dbReference type="PROSITE" id="PS51186"/>
    </source>
</evidence>
<name>A0A510HEF3_9ACTN</name>
<protein>
    <recommendedName>
        <fullName evidence="1">N-acetyltransferase domain-containing protein</fullName>
    </recommendedName>
</protein>
<gene>
    <name evidence="2" type="ORF">RxyAA322_01750</name>
</gene>
<dbReference type="SUPFAM" id="SSF55729">
    <property type="entry name" value="Acyl-CoA N-acyltransferases (Nat)"/>
    <property type="match status" value="1"/>
</dbReference>
<dbReference type="PROSITE" id="PS51186">
    <property type="entry name" value="GNAT"/>
    <property type="match status" value="1"/>
</dbReference>
<sequence>MFSGFGGYDLFRERHGELLREAELWRLGREARWSLSWGEAVRVRWGMEEDVGRVAGLLELDGAPRWVAFEERFIVAEREGELVGVLVYRTEPKRMRLGLLVADPWVGEERVAIALYRGAAELARELGVREVLARGRARHLVRSGYRPVLGGWWFDPFADLRRAEGRTGRMRALWGSLAAHFFRTFRR</sequence>